<protein>
    <submittedName>
        <fullName evidence="1">Uncharacterized protein</fullName>
    </submittedName>
</protein>
<accession>A0A7W2M705</accession>
<organism evidence="1 2">
    <name type="scientific">Gelidibacter maritimus</name>
    <dbReference type="NCBI Taxonomy" id="2761487"/>
    <lineage>
        <taxon>Bacteria</taxon>
        <taxon>Pseudomonadati</taxon>
        <taxon>Bacteroidota</taxon>
        <taxon>Flavobacteriia</taxon>
        <taxon>Flavobacteriales</taxon>
        <taxon>Flavobacteriaceae</taxon>
        <taxon>Gelidibacter</taxon>
    </lineage>
</organism>
<comment type="caution">
    <text evidence="1">The sequence shown here is derived from an EMBL/GenBank/DDBJ whole genome shotgun (WGS) entry which is preliminary data.</text>
</comment>
<reference evidence="1 2" key="1">
    <citation type="submission" date="2020-07" db="EMBL/GenBank/DDBJ databases">
        <title>Bacterium isolated from marine sediment.</title>
        <authorList>
            <person name="Shang D."/>
        </authorList>
    </citation>
    <scope>NUCLEOTIDE SEQUENCE [LARGE SCALE GENOMIC DNA]</scope>
    <source>
        <strain evidence="1 2">F6074</strain>
    </source>
</reference>
<sequence length="93" mass="9833">MAKLKEILIPIAVVAVGVLGAFATQMSGSSSAAQVLEPAWIDNIMPCETDPYMCSPFEGEACTVIVDGVEHKLRGKYSSSDSDCPKPLFKPGS</sequence>
<keyword evidence="2" id="KW-1185">Reference proteome</keyword>
<proteinExistence type="predicted"/>
<evidence type="ECO:0000313" key="1">
    <source>
        <dbReference type="EMBL" id="MBA6153843.1"/>
    </source>
</evidence>
<name>A0A7W2M705_9FLAO</name>
<dbReference type="EMBL" id="JACGLT010000011">
    <property type="protein sequence ID" value="MBA6153843.1"/>
    <property type="molecule type" value="Genomic_DNA"/>
</dbReference>
<dbReference type="RefSeq" id="WP_182206127.1">
    <property type="nucleotide sequence ID" value="NZ_JACGLT010000011.1"/>
</dbReference>
<dbReference type="Proteomes" id="UP000541857">
    <property type="component" value="Unassembled WGS sequence"/>
</dbReference>
<gene>
    <name evidence="1" type="ORF">H3Z82_14005</name>
</gene>
<evidence type="ECO:0000313" key="2">
    <source>
        <dbReference type="Proteomes" id="UP000541857"/>
    </source>
</evidence>
<dbReference type="AlphaFoldDB" id="A0A7W2M705"/>